<evidence type="ECO:0000256" key="8">
    <source>
        <dbReference type="ARBA" id="ARBA00023717"/>
    </source>
</evidence>
<dbReference type="EMBL" id="QUZT01000004">
    <property type="protein sequence ID" value="TFY95359.1"/>
    <property type="molecule type" value="Genomic_DNA"/>
</dbReference>
<evidence type="ECO:0000256" key="3">
    <source>
        <dbReference type="ARBA" id="ARBA00012076"/>
    </source>
</evidence>
<dbReference type="GO" id="GO:0006635">
    <property type="term" value="P:fatty acid beta-oxidation"/>
    <property type="evidence" value="ECO:0007669"/>
    <property type="project" value="TreeGrafter"/>
</dbReference>
<dbReference type="EC" id="4.2.1.17" evidence="3"/>
<dbReference type="CDD" id="cd06558">
    <property type="entry name" value="crotonase-like"/>
    <property type="match status" value="1"/>
</dbReference>
<dbReference type="NCBIfam" id="NF004517">
    <property type="entry name" value="PRK05862.1"/>
    <property type="match status" value="1"/>
</dbReference>
<dbReference type="Pfam" id="PF00378">
    <property type="entry name" value="ECH_1"/>
    <property type="match status" value="1"/>
</dbReference>
<comment type="function">
    <text evidence="1">Could possibly oxidize fatty acids using specific components.</text>
</comment>
<dbReference type="InterPro" id="IPR014748">
    <property type="entry name" value="Enoyl-CoA_hydra_C"/>
</dbReference>
<dbReference type="FunFam" id="3.90.226.10:FF:000019">
    <property type="entry name" value="Enoyl-CoA hydratase, mitochondrial"/>
    <property type="match status" value="1"/>
</dbReference>
<gene>
    <name evidence="10" type="ORF">DYL61_03545</name>
</gene>
<dbReference type="InterPro" id="IPR029045">
    <property type="entry name" value="ClpP/crotonase-like_dom_sf"/>
</dbReference>
<dbReference type="FunFam" id="1.10.12.10:FF:000001">
    <property type="entry name" value="Probable enoyl-CoA hydratase, mitochondrial"/>
    <property type="match status" value="1"/>
</dbReference>
<organism evidence="10 11">
    <name type="scientific">Pseudomonas nabeulensis</name>
    <dbReference type="NCBI Taxonomy" id="2293833"/>
    <lineage>
        <taxon>Bacteria</taxon>
        <taxon>Pseudomonadati</taxon>
        <taxon>Pseudomonadota</taxon>
        <taxon>Gammaproteobacteria</taxon>
        <taxon>Pseudomonadales</taxon>
        <taxon>Pseudomonadaceae</taxon>
        <taxon>Pseudomonas</taxon>
    </lineage>
</organism>
<reference evidence="10 11" key="1">
    <citation type="journal article" date="2019" name="Syst. Appl. Microbiol.">
        <title>New species of pathogenic Pseudomonas isolated from citrus in Tunisia: Proposal of Pseudomonas kairouanensis sp. nov. and Pseudomonas nabeulensis sp. nov.</title>
        <authorList>
            <person name="Oueslati M."/>
            <person name="Mulet M."/>
            <person name="Gomila M."/>
            <person name="Berge O."/>
            <person name="Hajlaoui M.R."/>
            <person name="Lalucat J."/>
            <person name="Sadfi-Zouaoui N."/>
            <person name="Garcia-Valdes E."/>
        </authorList>
    </citation>
    <scope>NUCLEOTIDE SEQUENCE [LARGE SCALE GENOMIC DNA]</scope>
    <source>
        <strain evidence="10 11">E10B</strain>
    </source>
</reference>
<evidence type="ECO:0000256" key="7">
    <source>
        <dbReference type="ARBA" id="ARBA00023709"/>
    </source>
</evidence>
<keyword evidence="5" id="KW-0443">Lipid metabolism</keyword>
<comment type="similarity">
    <text evidence="2 9">Belongs to the enoyl-CoA hydratase/isomerase family.</text>
</comment>
<keyword evidence="4" id="KW-0276">Fatty acid metabolism</keyword>
<protein>
    <recommendedName>
        <fullName evidence="3">enoyl-CoA hydratase</fullName>
        <ecNumber evidence="3">4.2.1.17</ecNumber>
    </recommendedName>
</protein>
<comment type="catalytic activity">
    <reaction evidence="8">
        <text>a 4-saturated-(3S)-3-hydroxyacyl-CoA = a (3E)-enoyl-CoA + H2O</text>
        <dbReference type="Rhea" id="RHEA:20724"/>
        <dbReference type="ChEBI" id="CHEBI:15377"/>
        <dbReference type="ChEBI" id="CHEBI:58521"/>
        <dbReference type="ChEBI" id="CHEBI:137480"/>
        <dbReference type="EC" id="4.2.1.17"/>
    </reaction>
</comment>
<sequence>MDFETLFLEVHERVGLITLNRPKALNALNGQMIAELNLALDRFEKDPQIGCMVITGSVKAFAAGADIKEMADLTFPQIYLDDFFAPADRIASRRKPLIAAVAGYALGGGCELALMCDFIYAADNARFGQPEISLGVLPGIGGTQRLTRALGKAKAMEMCLTGRQMDAYEAERAGLVARVLPVDSLLEETLKAAHCISEKSLPSTMMVKESISRVFETSLSEGVRFERRVFHSVFATADQKEGMAAFVEKRPARFTHN</sequence>
<dbReference type="GO" id="GO:0018812">
    <property type="term" value="F:3-hydroxyacyl-CoA dehydratase activity"/>
    <property type="evidence" value="ECO:0007669"/>
    <property type="project" value="RHEA"/>
</dbReference>
<evidence type="ECO:0000256" key="1">
    <source>
        <dbReference type="ARBA" id="ARBA00002994"/>
    </source>
</evidence>
<evidence type="ECO:0000256" key="6">
    <source>
        <dbReference type="ARBA" id="ARBA00023239"/>
    </source>
</evidence>
<dbReference type="AlphaFoldDB" id="A0A4Z0BA79"/>
<dbReference type="SUPFAM" id="SSF52096">
    <property type="entry name" value="ClpP/crotonase"/>
    <property type="match status" value="1"/>
</dbReference>
<comment type="catalytic activity">
    <reaction evidence="7">
        <text>a (3S)-3-hydroxyacyl-CoA = a (2E)-enoyl-CoA + H2O</text>
        <dbReference type="Rhea" id="RHEA:16105"/>
        <dbReference type="ChEBI" id="CHEBI:15377"/>
        <dbReference type="ChEBI" id="CHEBI:57318"/>
        <dbReference type="ChEBI" id="CHEBI:58856"/>
        <dbReference type="EC" id="4.2.1.17"/>
    </reaction>
</comment>
<dbReference type="InterPro" id="IPR018376">
    <property type="entry name" value="Enoyl-CoA_hyd/isom_CS"/>
</dbReference>
<dbReference type="RefSeq" id="WP_135307230.1">
    <property type="nucleotide sequence ID" value="NZ_QUZT01000004.1"/>
</dbReference>
<evidence type="ECO:0000256" key="4">
    <source>
        <dbReference type="ARBA" id="ARBA00022832"/>
    </source>
</evidence>
<dbReference type="OrthoDB" id="9775794at2"/>
<evidence type="ECO:0000256" key="9">
    <source>
        <dbReference type="RuleBase" id="RU003707"/>
    </source>
</evidence>
<keyword evidence="11" id="KW-1185">Reference proteome</keyword>
<dbReference type="Gene3D" id="1.10.12.10">
    <property type="entry name" value="Lyase 2-enoyl-coa Hydratase, Chain A, domain 2"/>
    <property type="match status" value="1"/>
</dbReference>
<dbReference type="PANTHER" id="PTHR11941:SF54">
    <property type="entry name" value="ENOYL-COA HYDRATASE, MITOCHONDRIAL"/>
    <property type="match status" value="1"/>
</dbReference>
<evidence type="ECO:0000313" key="10">
    <source>
        <dbReference type="EMBL" id="TFY95359.1"/>
    </source>
</evidence>
<evidence type="ECO:0000256" key="5">
    <source>
        <dbReference type="ARBA" id="ARBA00023098"/>
    </source>
</evidence>
<name>A0A4Z0BA79_9PSED</name>
<dbReference type="Proteomes" id="UP000297734">
    <property type="component" value="Unassembled WGS sequence"/>
</dbReference>
<dbReference type="PROSITE" id="PS00166">
    <property type="entry name" value="ENOYL_COA_HYDRATASE"/>
    <property type="match status" value="1"/>
</dbReference>
<proteinExistence type="inferred from homology"/>
<evidence type="ECO:0000313" key="11">
    <source>
        <dbReference type="Proteomes" id="UP000297734"/>
    </source>
</evidence>
<comment type="caution">
    <text evidence="10">The sequence shown here is derived from an EMBL/GenBank/DDBJ whole genome shotgun (WGS) entry which is preliminary data.</text>
</comment>
<dbReference type="PANTHER" id="PTHR11941">
    <property type="entry name" value="ENOYL-COA HYDRATASE-RELATED"/>
    <property type="match status" value="1"/>
</dbReference>
<keyword evidence="6 10" id="KW-0456">Lyase</keyword>
<dbReference type="Gene3D" id="3.90.226.10">
    <property type="entry name" value="2-enoyl-CoA Hydratase, Chain A, domain 1"/>
    <property type="match status" value="1"/>
</dbReference>
<accession>A0A4Z0BA79</accession>
<dbReference type="InterPro" id="IPR001753">
    <property type="entry name" value="Enoyl-CoA_hydra/iso"/>
</dbReference>
<evidence type="ECO:0000256" key="2">
    <source>
        <dbReference type="ARBA" id="ARBA00005254"/>
    </source>
</evidence>